<evidence type="ECO:0000313" key="3">
    <source>
        <dbReference type="Proteomes" id="UP000823674"/>
    </source>
</evidence>
<comment type="caution">
    <text evidence="2">The sequence shown here is derived from an EMBL/GenBank/DDBJ whole genome shotgun (WGS) entry which is preliminary data.</text>
</comment>
<accession>A0ABQ7NGG7</accession>
<keyword evidence="1" id="KW-1133">Transmembrane helix</keyword>
<organism evidence="2 3">
    <name type="scientific">Brassica rapa subsp. trilocularis</name>
    <dbReference type="NCBI Taxonomy" id="1813537"/>
    <lineage>
        <taxon>Eukaryota</taxon>
        <taxon>Viridiplantae</taxon>
        <taxon>Streptophyta</taxon>
        <taxon>Embryophyta</taxon>
        <taxon>Tracheophyta</taxon>
        <taxon>Spermatophyta</taxon>
        <taxon>Magnoliopsida</taxon>
        <taxon>eudicotyledons</taxon>
        <taxon>Gunneridae</taxon>
        <taxon>Pentapetalae</taxon>
        <taxon>rosids</taxon>
        <taxon>malvids</taxon>
        <taxon>Brassicales</taxon>
        <taxon>Brassicaceae</taxon>
        <taxon>Brassiceae</taxon>
        <taxon>Brassica</taxon>
    </lineage>
</organism>
<evidence type="ECO:0000313" key="2">
    <source>
        <dbReference type="EMBL" id="KAG5409150.1"/>
    </source>
</evidence>
<keyword evidence="1" id="KW-0812">Transmembrane</keyword>
<dbReference type="EMBL" id="JADBGQ010000002">
    <property type="protein sequence ID" value="KAG5409150.1"/>
    <property type="molecule type" value="Genomic_DNA"/>
</dbReference>
<evidence type="ECO:0000256" key="1">
    <source>
        <dbReference type="SAM" id="Phobius"/>
    </source>
</evidence>
<dbReference type="Proteomes" id="UP000823674">
    <property type="component" value="Chromosome A02"/>
</dbReference>
<sequence>MQVISKSADQNSLNSIMNLPARNRKYHLYKTIHNILCRHHLRLILFLFLFVSYQTLFPLDNYLFILSNNLVLNCLNWITFPLDWIGLRLHRSKMVRITIWDNEAANLRELNRISTRKNQIVIITSIIPRLHEGKLSLTTTSGSTFTLTPTLISYNASKRRINCYPKPDSKRHHSIFKNTLFSYKI</sequence>
<keyword evidence="1" id="KW-0472">Membrane</keyword>
<name>A0ABQ7NGG7_BRACM</name>
<dbReference type="Gene3D" id="2.40.50.140">
    <property type="entry name" value="Nucleic acid-binding proteins"/>
    <property type="match status" value="1"/>
</dbReference>
<feature type="transmembrane region" description="Helical" evidence="1">
    <location>
        <begin position="40"/>
        <end position="56"/>
    </location>
</feature>
<protein>
    <submittedName>
        <fullName evidence="2">Uncharacterized protein</fullName>
    </submittedName>
</protein>
<keyword evidence="3" id="KW-1185">Reference proteome</keyword>
<reference evidence="2 3" key="1">
    <citation type="submission" date="2021-03" db="EMBL/GenBank/DDBJ databases">
        <authorList>
            <person name="King G.J."/>
            <person name="Bancroft I."/>
            <person name="Baten A."/>
            <person name="Bloomfield J."/>
            <person name="Borpatragohain P."/>
            <person name="He Z."/>
            <person name="Irish N."/>
            <person name="Irwin J."/>
            <person name="Liu K."/>
            <person name="Mauleon R.P."/>
            <person name="Moore J."/>
            <person name="Morris R."/>
            <person name="Ostergaard L."/>
            <person name="Wang B."/>
            <person name="Wells R."/>
        </authorList>
    </citation>
    <scope>NUCLEOTIDE SEQUENCE [LARGE SCALE GENOMIC DNA]</scope>
    <source>
        <strain evidence="2">R-o-18</strain>
        <tissue evidence="2">Leaf</tissue>
    </source>
</reference>
<proteinExistence type="predicted"/>
<dbReference type="InterPro" id="IPR012340">
    <property type="entry name" value="NA-bd_OB-fold"/>
</dbReference>
<gene>
    <name evidence="2" type="primary">A02g502030.1_BraROA</name>
    <name evidence="2" type="ORF">IGI04_005469</name>
</gene>